<dbReference type="EMBL" id="JAPCKK010000031">
    <property type="protein sequence ID" value="MDP4099071.1"/>
    <property type="molecule type" value="Genomic_DNA"/>
</dbReference>
<feature type="transmembrane region" description="Helical" evidence="1">
    <location>
        <begin position="314"/>
        <end position="332"/>
    </location>
</feature>
<evidence type="ECO:0000256" key="1">
    <source>
        <dbReference type="SAM" id="Phobius"/>
    </source>
</evidence>
<sequence length="653" mass="74142">MRQHGWIGFLYLAGLLFTLPLQLMIGSPNGTVVHVRNLFEYHGDVQMIFILSLPVIASVFITRYIQSRPAADLYHSLPLRREHLLTAHLTSGLLLLIVPVWLTAAITALLSGRQDLDYLFTLSDVLSWAVTVTVITLFLYSFSLLVGMCTGQSIFQTVAVYAILFLPLLLAMLLTAHFNRYLYGYPERVVANPGIDFVSPLYRMIGIAQWPFGILELLIYAALAILFLGLSYFLYKKRSMESAGQAVAHTFFRPLFKVGMILCLMPVSGIYFDVQSNGKTGWLIAGYVLGVVAGYFVSEIILRKSWQIWSKKVAFELVVYGAGIGLLLYGSVSGITGYETRIPAAYSVSEVYMGDYFDRSNTEEENAFSRNPDYIAAVLSLQREIVRERPPEYSVDSSPVNYRSVAMFYRLKDGGTMYREYRIPEEQFRDELKTVMEFSDYKKSQYWLDKLNGTTAYAEISSSIAPNHRITVQNPADMRTLEQALLQDMEQLSYEEMTTSLIPETDISIYWDVPGSYREHRTQSYPVRRSFTHVQTWLNQTGYATSVQVDPEKMNMELVRLEGNSLANAASAWIGLEEEFARLKESNGAFTLESTEVKKQVLEHNSDFDSSTVDVAYLIRTKVGVDERYSVIYRKDMTPELEKALHGNTRPLE</sequence>
<dbReference type="InterPro" id="IPR053046">
    <property type="entry name" value="ABC-5_transporter"/>
</dbReference>
<organism evidence="2 3">
    <name type="scientific">Paenibacillus zeirhizosphaerae</name>
    <dbReference type="NCBI Taxonomy" id="2987519"/>
    <lineage>
        <taxon>Bacteria</taxon>
        <taxon>Bacillati</taxon>
        <taxon>Bacillota</taxon>
        <taxon>Bacilli</taxon>
        <taxon>Bacillales</taxon>
        <taxon>Paenibacillaceae</taxon>
        <taxon>Paenibacillus</taxon>
    </lineage>
</organism>
<dbReference type="Proteomes" id="UP001241848">
    <property type="component" value="Unassembled WGS sequence"/>
</dbReference>
<comment type="caution">
    <text evidence="2">The sequence shown here is derived from an EMBL/GenBank/DDBJ whole genome shotgun (WGS) entry which is preliminary data.</text>
</comment>
<dbReference type="RefSeq" id="WP_305756683.1">
    <property type="nucleotide sequence ID" value="NZ_JAPCKK010000031.1"/>
</dbReference>
<feature type="transmembrane region" description="Helical" evidence="1">
    <location>
        <begin position="85"/>
        <end position="110"/>
    </location>
</feature>
<evidence type="ECO:0000313" key="2">
    <source>
        <dbReference type="EMBL" id="MDP4099071.1"/>
    </source>
</evidence>
<keyword evidence="3" id="KW-1185">Reference proteome</keyword>
<reference evidence="2 3" key="1">
    <citation type="submission" date="2022-10" db="EMBL/GenBank/DDBJ databases">
        <title>Paenibacillus description and whole genome data of maize root bacterial community.</title>
        <authorList>
            <person name="Marton D."/>
            <person name="Farkas M."/>
            <person name="Cserhati M."/>
        </authorList>
    </citation>
    <scope>NUCLEOTIDE SEQUENCE [LARGE SCALE GENOMIC DNA]</scope>
    <source>
        <strain evidence="2 3">P96</strain>
    </source>
</reference>
<feature type="transmembrane region" description="Helical" evidence="1">
    <location>
        <begin position="210"/>
        <end position="235"/>
    </location>
</feature>
<feature type="transmembrane region" description="Helical" evidence="1">
    <location>
        <begin position="158"/>
        <end position="178"/>
    </location>
</feature>
<name>A0ABT9FX38_9BACL</name>
<feature type="transmembrane region" description="Helical" evidence="1">
    <location>
        <begin position="45"/>
        <end position="65"/>
    </location>
</feature>
<accession>A0ABT9FX38</accession>
<proteinExistence type="predicted"/>
<keyword evidence="1" id="KW-0812">Transmembrane</keyword>
<dbReference type="PANTHER" id="PTHR39177">
    <property type="entry name" value="ABC TRANSPORTER PERMEASE YTRC-RELATED"/>
    <property type="match status" value="1"/>
</dbReference>
<evidence type="ECO:0000313" key="3">
    <source>
        <dbReference type="Proteomes" id="UP001241848"/>
    </source>
</evidence>
<feature type="transmembrane region" description="Helical" evidence="1">
    <location>
        <begin position="125"/>
        <end position="146"/>
    </location>
</feature>
<protein>
    <submittedName>
        <fullName evidence="2">Multidrug ABC transporter permease</fullName>
    </submittedName>
</protein>
<feature type="transmembrane region" description="Helical" evidence="1">
    <location>
        <begin position="7"/>
        <end position="25"/>
    </location>
</feature>
<gene>
    <name evidence="2" type="ORF">OIN60_20295</name>
</gene>
<keyword evidence="1" id="KW-1133">Transmembrane helix</keyword>
<dbReference type="PANTHER" id="PTHR39177:SF1">
    <property type="entry name" value="ABC TRANSPORTER PERMEASE YTRC-RELATED"/>
    <property type="match status" value="1"/>
</dbReference>
<feature type="transmembrane region" description="Helical" evidence="1">
    <location>
        <begin position="284"/>
        <end position="302"/>
    </location>
</feature>
<feature type="transmembrane region" description="Helical" evidence="1">
    <location>
        <begin position="255"/>
        <end position="272"/>
    </location>
</feature>
<keyword evidence="1" id="KW-0472">Membrane</keyword>